<keyword evidence="1" id="KW-0802">TPR repeat</keyword>
<evidence type="ECO:0000313" key="3">
    <source>
        <dbReference type="EMBL" id="SHJ86401.1"/>
    </source>
</evidence>
<dbReference type="STRING" id="1121298.SAMN05444401_4104"/>
<evidence type="ECO:0000313" key="4">
    <source>
        <dbReference type="Proteomes" id="UP000184080"/>
    </source>
</evidence>
<dbReference type="SMART" id="SM00028">
    <property type="entry name" value="TPR"/>
    <property type="match status" value="5"/>
</dbReference>
<dbReference type="CDD" id="cd00093">
    <property type="entry name" value="HTH_XRE"/>
    <property type="match status" value="1"/>
</dbReference>
<keyword evidence="4" id="KW-1185">Reference proteome</keyword>
<dbReference type="GO" id="GO:0003677">
    <property type="term" value="F:DNA binding"/>
    <property type="evidence" value="ECO:0007669"/>
    <property type="project" value="InterPro"/>
</dbReference>
<protein>
    <submittedName>
        <fullName evidence="3">Helix-turn-helix domain-containing protein</fullName>
    </submittedName>
</protein>
<dbReference type="InterPro" id="IPR011990">
    <property type="entry name" value="TPR-like_helical_dom_sf"/>
</dbReference>
<dbReference type="InterPro" id="IPR001387">
    <property type="entry name" value="Cro/C1-type_HTH"/>
</dbReference>
<dbReference type="InterPro" id="IPR010982">
    <property type="entry name" value="Lambda_DNA-bd_dom_sf"/>
</dbReference>
<name>A0A1M6MSF8_9CLOT</name>
<feature type="domain" description="HTH cro/C1-type" evidence="2">
    <location>
        <begin position="10"/>
        <end position="63"/>
    </location>
</feature>
<evidence type="ECO:0000259" key="2">
    <source>
        <dbReference type="PROSITE" id="PS50943"/>
    </source>
</evidence>
<dbReference type="OrthoDB" id="2986817at2"/>
<dbReference type="InterPro" id="IPR019734">
    <property type="entry name" value="TPR_rpt"/>
</dbReference>
<dbReference type="Proteomes" id="UP000184080">
    <property type="component" value="Unassembled WGS sequence"/>
</dbReference>
<organism evidence="3 4">
    <name type="scientific">Clostridium amylolyticum</name>
    <dbReference type="NCBI Taxonomy" id="1121298"/>
    <lineage>
        <taxon>Bacteria</taxon>
        <taxon>Bacillati</taxon>
        <taxon>Bacillota</taxon>
        <taxon>Clostridia</taxon>
        <taxon>Eubacteriales</taxon>
        <taxon>Clostridiaceae</taxon>
        <taxon>Clostridium</taxon>
    </lineage>
</organism>
<feature type="repeat" description="TPR" evidence="1">
    <location>
        <begin position="267"/>
        <end position="300"/>
    </location>
</feature>
<dbReference type="EMBL" id="FQZO01000009">
    <property type="protein sequence ID" value="SHJ86401.1"/>
    <property type="molecule type" value="Genomic_DNA"/>
</dbReference>
<reference evidence="3 4" key="1">
    <citation type="submission" date="2016-11" db="EMBL/GenBank/DDBJ databases">
        <authorList>
            <person name="Jaros S."/>
            <person name="Januszkiewicz K."/>
            <person name="Wedrychowicz H."/>
        </authorList>
    </citation>
    <scope>NUCLEOTIDE SEQUENCE [LARGE SCALE GENOMIC DNA]</scope>
    <source>
        <strain evidence="3 4">DSM 21864</strain>
    </source>
</reference>
<sequence>MEILSTGEKIKRARIYKGITLKELCEDKISISKMSCIENGKVKAEDWILKEVSNKLNIDIQYLKQDVYEQIESNIEKLKVSKNQEEIENDILYSLDFAIQYEFYDLAFELMHLLFINYLSRDKYESIQVKISEYHNFLQKSWSTDRTLIYCSDVARYFYVNEEYSEALIYYDKIRTHLAENLQKDKQGIAVATFNVASCYLMLKKYDMAMKLINDNMKLIDYLKSEEKKGAVYEMLAVLNARLNNDKFEEYEKKALKLFKDNPKSKAKSYLRFADAMFRCGEKDKALEYIKEGLEILPNEQDKLSAIFHISCVEKLVENDCYEYAEKISETALDKAIKCNDIKYIEKAYYLKSLILQKQGQYSQSEMYMNLSLDALLKFGGKEDRYKRYLDMGSMYYELGESRDALKYFMLALSEEKKM</sequence>
<dbReference type="PROSITE" id="PS50943">
    <property type="entry name" value="HTH_CROC1"/>
    <property type="match status" value="1"/>
</dbReference>
<accession>A0A1M6MSF8</accession>
<dbReference type="PROSITE" id="PS50005">
    <property type="entry name" value="TPR"/>
    <property type="match status" value="1"/>
</dbReference>
<dbReference type="Gene3D" id="1.10.260.40">
    <property type="entry name" value="lambda repressor-like DNA-binding domains"/>
    <property type="match status" value="1"/>
</dbReference>
<dbReference type="SUPFAM" id="SSF47413">
    <property type="entry name" value="lambda repressor-like DNA-binding domains"/>
    <property type="match status" value="1"/>
</dbReference>
<gene>
    <name evidence="3" type="ORF">SAMN05444401_4104</name>
</gene>
<dbReference type="RefSeq" id="WP_073011297.1">
    <property type="nucleotide sequence ID" value="NZ_FQZO01000009.1"/>
</dbReference>
<dbReference type="Gene3D" id="1.25.40.10">
    <property type="entry name" value="Tetratricopeptide repeat domain"/>
    <property type="match status" value="2"/>
</dbReference>
<dbReference type="PROSITE" id="PS50293">
    <property type="entry name" value="TPR_REGION"/>
    <property type="match status" value="1"/>
</dbReference>
<proteinExistence type="predicted"/>
<dbReference type="SUPFAM" id="SSF48452">
    <property type="entry name" value="TPR-like"/>
    <property type="match status" value="1"/>
</dbReference>
<dbReference type="AlphaFoldDB" id="A0A1M6MSF8"/>
<evidence type="ECO:0000256" key="1">
    <source>
        <dbReference type="PROSITE-ProRule" id="PRU00339"/>
    </source>
</evidence>